<comment type="similarity">
    <text evidence="7">Belongs to the binding-protein-dependent transport system permease family.</text>
</comment>
<comment type="subcellular location">
    <subcellularLocation>
        <location evidence="1 7">Cell membrane</location>
        <topology evidence="1 7">Multi-pass membrane protein</topology>
    </subcellularLocation>
</comment>
<feature type="transmembrane region" description="Helical" evidence="7">
    <location>
        <begin position="170"/>
        <end position="195"/>
    </location>
</feature>
<dbReference type="STRING" id="1716141.STSP_64420"/>
<dbReference type="EMBL" id="LOHS01000156">
    <property type="protein sequence ID" value="OAH10186.1"/>
    <property type="molecule type" value="Genomic_DNA"/>
</dbReference>
<accession>A0A177HHJ8</accession>
<feature type="compositionally biased region" description="Low complexity" evidence="8">
    <location>
        <begin position="1"/>
        <end position="18"/>
    </location>
</feature>
<dbReference type="GO" id="GO:0005886">
    <property type="term" value="C:plasma membrane"/>
    <property type="evidence" value="ECO:0007669"/>
    <property type="project" value="UniProtKB-SubCell"/>
</dbReference>
<feature type="transmembrane region" description="Helical" evidence="7">
    <location>
        <begin position="27"/>
        <end position="54"/>
    </location>
</feature>
<reference evidence="10 11" key="1">
    <citation type="submission" date="2015-12" db="EMBL/GenBank/DDBJ databases">
        <title>Genome sequence of Streptomyces sp. G25.</title>
        <authorList>
            <person name="Poehlein A."/>
            <person name="Roettig A."/>
            <person name="Hiessl S."/>
            <person name="Hauschild P."/>
            <person name="Schauer J."/>
            <person name="Madkour M.H."/>
            <person name="Al-Ansari A.M."/>
            <person name="Almakishah N.H."/>
            <person name="Steinbuechel A."/>
            <person name="Daniel R."/>
        </authorList>
    </citation>
    <scope>NUCLEOTIDE SEQUENCE [LARGE SCALE GENOMIC DNA]</scope>
    <source>
        <strain evidence="11">G25(2015)</strain>
    </source>
</reference>
<feature type="domain" description="ABC transmembrane type-1" evidence="9">
    <location>
        <begin position="84"/>
        <end position="300"/>
    </location>
</feature>
<dbReference type="InterPro" id="IPR051393">
    <property type="entry name" value="ABC_transporter_permease"/>
</dbReference>
<dbReference type="AlphaFoldDB" id="A0A177HHJ8"/>
<feature type="transmembrane region" description="Helical" evidence="7">
    <location>
        <begin position="88"/>
        <end position="109"/>
    </location>
</feature>
<keyword evidence="4 7" id="KW-0812">Transmembrane</keyword>
<evidence type="ECO:0000256" key="7">
    <source>
        <dbReference type="RuleBase" id="RU363032"/>
    </source>
</evidence>
<evidence type="ECO:0000256" key="6">
    <source>
        <dbReference type="ARBA" id="ARBA00023136"/>
    </source>
</evidence>
<dbReference type="OrthoDB" id="9805974at2"/>
<feature type="transmembrane region" description="Helical" evidence="7">
    <location>
        <begin position="216"/>
        <end position="244"/>
    </location>
</feature>
<dbReference type="PANTHER" id="PTHR30193:SF41">
    <property type="entry name" value="DIACETYLCHITOBIOSE UPTAKE SYSTEM PERMEASE PROTEIN NGCF"/>
    <property type="match status" value="1"/>
</dbReference>
<dbReference type="SUPFAM" id="SSF160964">
    <property type="entry name" value="MalF N-terminal region-like"/>
    <property type="match status" value="1"/>
</dbReference>
<dbReference type="CDD" id="cd06261">
    <property type="entry name" value="TM_PBP2"/>
    <property type="match status" value="1"/>
</dbReference>
<feature type="transmembrane region" description="Helical" evidence="7">
    <location>
        <begin position="279"/>
        <end position="303"/>
    </location>
</feature>
<dbReference type="PATRIC" id="fig|1716141.3.peg.6787"/>
<organism evidence="10 11">
    <name type="scientific">Streptomyces jeddahensis</name>
    <dbReference type="NCBI Taxonomy" id="1716141"/>
    <lineage>
        <taxon>Bacteria</taxon>
        <taxon>Bacillati</taxon>
        <taxon>Actinomycetota</taxon>
        <taxon>Actinomycetes</taxon>
        <taxon>Kitasatosporales</taxon>
        <taxon>Streptomycetaceae</taxon>
        <taxon>Streptomyces</taxon>
    </lineage>
</organism>
<dbReference type="Gene3D" id="1.10.3720.10">
    <property type="entry name" value="MetI-like"/>
    <property type="match status" value="1"/>
</dbReference>
<evidence type="ECO:0000259" key="9">
    <source>
        <dbReference type="PROSITE" id="PS50928"/>
    </source>
</evidence>
<name>A0A177HHJ8_9ACTN</name>
<sequence length="313" mass="33924">MAATTPRATTAHTTSARTRAGREERAGWLFVTPATLGIGLFVLLPMALSLVFGLTDADGFGNLSFTGLDNYARALSDPLFWTSLRTTVLYVVVFVPGVYVLALVMALLVNGKLPARAFFRTAFFAPYAVSLVVVGLVWKYILADSTGILVQALGWIGVDSPPSFLGDPNWALWCVSFISIWFFVGFYMVILLGGLQEIPGEILEAARIDGAGPWRVLWSVILPMLKPITFFVLVLASIAGLAGLQAFDLIYVMTQGGPANSTSMGVFYVYQQAFKFNNVGYASAMATLYALALLAMTGVAFRITRGGRFDHDR</sequence>
<keyword evidence="6 7" id="KW-0472">Membrane</keyword>
<dbReference type="Proteomes" id="UP000077381">
    <property type="component" value="Unassembled WGS sequence"/>
</dbReference>
<dbReference type="PANTHER" id="PTHR30193">
    <property type="entry name" value="ABC TRANSPORTER PERMEASE PROTEIN"/>
    <property type="match status" value="1"/>
</dbReference>
<evidence type="ECO:0000256" key="4">
    <source>
        <dbReference type="ARBA" id="ARBA00022692"/>
    </source>
</evidence>
<proteinExistence type="inferred from homology"/>
<feature type="region of interest" description="Disordered" evidence="8">
    <location>
        <begin position="1"/>
        <end position="20"/>
    </location>
</feature>
<evidence type="ECO:0000256" key="1">
    <source>
        <dbReference type="ARBA" id="ARBA00004651"/>
    </source>
</evidence>
<dbReference type="InterPro" id="IPR000515">
    <property type="entry name" value="MetI-like"/>
</dbReference>
<dbReference type="GO" id="GO:0055085">
    <property type="term" value="P:transmembrane transport"/>
    <property type="evidence" value="ECO:0007669"/>
    <property type="project" value="InterPro"/>
</dbReference>
<dbReference type="PROSITE" id="PS50928">
    <property type="entry name" value="ABC_TM1"/>
    <property type="match status" value="1"/>
</dbReference>
<dbReference type="Pfam" id="PF00528">
    <property type="entry name" value="BPD_transp_1"/>
    <property type="match status" value="1"/>
</dbReference>
<evidence type="ECO:0000256" key="2">
    <source>
        <dbReference type="ARBA" id="ARBA00022448"/>
    </source>
</evidence>
<keyword evidence="5 7" id="KW-1133">Transmembrane helix</keyword>
<dbReference type="RefSeq" id="WP_067284432.1">
    <property type="nucleotide sequence ID" value="NZ_LOHS01000156.1"/>
</dbReference>
<gene>
    <name evidence="10" type="primary">lacF_23</name>
    <name evidence="10" type="ORF">STSP_64420</name>
</gene>
<evidence type="ECO:0000256" key="8">
    <source>
        <dbReference type="SAM" id="MobiDB-lite"/>
    </source>
</evidence>
<dbReference type="InterPro" id="IPR035906">
    <property type="entry name" value="MetI-like_sf"/>
</dbReference>
<feature type="transmembrane region" description="Helical" evidence="7">
    <location>
        <begin position="121"/>
        <end position="141"/>
    </location>
</feature>
<protein>
    <submittedName>
        <fullName evidence="10">Lactose transport system permease protein LacF</fullName>
    </submittedName>
</protein>
<evidence type="ECO:0000256" key="3">
    <source>
        <dbReference type="ARBA" id="ARBA00022475"/>
    </source>
</evidence>
<evidence type="ECO:0000313" key="11">
    <source>
        <dbReference type="Proteomes" id="UP000077381"/>
    </source>
</evidence>
<keyword evidence="2 7" id="KW-0813">Transport</keyword>
<comment type="caution">
    <text evidence="10">The sequence shown here is derived from an EMBL/GenBank/DDBJ whole genome shotgun (WGS) entry which is preliminary data.</text>
</comment>
<evidence type="ECO:0000313" key="10">
    <source>
        <dbReference type="EMBL" id="OAH10186.1"/>
    </source>
</evidence>
<keyword evidence="3" id="KW-1003">Cell membrane</keyword>
<evidence type="ECO:0000256" key="5">
    <source>
        <dbReference type="ARBA" id="ARBA00022989"/>
    </source>
</evidence>
<keyword evidence="11" id="KW-1185">Reference proteome</keyword>
<dbReference type="SUPFAM" id="SSF161098">
    <property type="entry name" value="MetI-like"/>
    <property type="match status" value="1"/>
</dbReference>